<keyword evidence="8" id="KW-1015">Disulfide bond</keyword>
<dbReference type="InterPro" id="IPR013783">
    <property type="entry name" value="Ig-like_fold"/>
</dbReference>
<feature type="compositionally biased region" description="Basic and acidic residues" evidence="12">
    <location>
        <begin position="242"/>
        <end position="252"/>
    </location>
</feature>
<dbReference type="GO" id="GO:0005615">
    <property type="term" value="C:extracellular space"/>
    <property type="evidence" value="ECO:0007669"/>
    <property type="project" value="TreeGrafter"/>
</dbReference>
<proteinExistence type="predicted"/>
<dbReference type="Pfam" id="PF01391">
    <property type="entry name" value="Collagen"/>
    <property type="match status" value="2"/>
</dbReference>
<evidence type="ECO:0000256" key="11">
    <source>
        <dbReference type="PROSITE-ProRule" id="PRU00446"/>
    </source>
</evidence>
<evidence type="ECO:0000256" key="8">
    <source>
        <dbReference type="ARBA" id="ARBA00023157"/>
    </source>
</evidence>
<organism evidence="16 17">
    <name type="scientific">Phaedon cochleariae</name>
    <name type="common">Mustard beetle</name>
    <dbReference type="NCBI Taxonomy" id="80249"/>
    <lineage>
        <taxon>Eukaryota</taxon>
        <taxon>Metazoa</taxon>
        <taxon>Ecdysozoa</taxon>
        <taxon>Arthropoda</taxon>
        <taxon>Hexapoda</taxon>
        <taxon>Insecta</taxon>
        <taxon>Pterygota</taxon>
        <taxon>Neoptera</taxon>
        <taxon>Endopterygota</taxon>
        <taxon>Coleoptera</taxon>
        <taxon>Polyphaga</taxon>
        <taxon>Cucujiformia</taxon>
        <taxon>Chrysomeloidea</taxon>
        <taxon>Chrysomelidae</taxon>
        <taxon>Chrysomelinae</taxon>
        <taxon>Chrysomelini</taxon>
        <taxon>Phaedon</taxon>
    </lineage>
</organism>
<dbReference type="Gene3D" id="2.60.40.10">
    <property type="entry name" value="Immunoglobulins"/>
    <property type="match status" value="2"/>
</dbReference>
<evidence type="ECO:0000256" key="10">
    <source>
        <dbReference type="ARBA" id="ARBA00023319"/>
    </source>
</evidence>
<dbReference type="FunFam" id="2.60.40.10:FF:000328">
    <property type="entry name" value="CLUMA_CG000981, isoform A"/>
    <property type="match status" value="1"/>
</dbReference>
<dbReference type="PANTHER" id="PTHR23192:SF85">
    <property type="entry name" value="GLIOMEDIN"/>
    <property type="match status" value="1"/>
</dbReference>
<keyword evidence="13" id="KW-1133">Transmembrane helix</keyword>
<comment type="subcellular location">
    <subcellularLocation>
        <location evidence="1">Cell membrane</location>
    </subcellularLocation>
    <subcellularLocation>
        <location evidence="2">Secreted</location>
    </subcellularLocation>
</comment>
<keyword evidence="17" id="KW-1185">Reference proteome</keyword>
<dbReference type="PANTHER" id="PTHR23192">
    <property type="entry name" value="OLFACTOMEDIN-RELATED"/>
    <property type="match status" value="1"/>
</dbReference>
<evidence type="ECO:0000313" key="16">
    <source>
        <dbReference type="EMBL" id="CAH1169822.1"/>
    </source>
</evidence>
<evidence type="ECO:0000259" key="15">
    <source>
        <dbReference type="PROSITE" id="PS51132"/>
    </source>
</evidence>
<feature type="domain" description="Olfactomedin-like" evidence="15">
    <location>
        <begin position="654"/>
        <end position="902"/>
    </location>
</feature>
<dbReference type="InterPro" id="IPR003112">
    <property type="entry name" value="Olfac-like_dom"/>
</dbReference>
<evidence type="ECO:0000313" key="17">
    <source>
        <dbReference type="Proteomes" id="UP001153737"/>
    </source>
</evidence>
<accession>A0A9P0DVZ1</accession>
<evidence type="ECO:0000256" key="12">
    <source>
        <dbReference type="SAM" id="MobiDB-lite"/>
    </source>
</evidence>
<dbReference type="GO" id="GO:0005886">
    <property type="term" value="C:plasma membrane"/>
    <property type="evidence" value="ECO:0007669"/>
    <property type="project" value="UniProtKB-SubCell"/>
</dbReference>
<feature type="domain" description="Ig-like" evidence="14">
    <location>
        <begin position="467"/>
        <end position="564"/>
    </location>
</feature>
<dbReference type="SMART" id="SM00284">
    <property type="entry name" value="OLF"/>
    <property type="match status" value="1"/>
</dbReference>
<evidence type="ECO:0000256" key="7">
    <source>
        <dbReference type="ARBA" id="ARBA00023136"/>
    </source>
</evidence>
<gene>
    <name evidence="16" type="ORF">PHAECO_LOCUS9312</name>
</gene>
<evidence type="ECO:0000256" key="1">
    <source>
        <dbReference type="ARBA" id="ARBA00004236"/>
    </source>
</evidence>
<dbReference type="Pfam" id="PF13927">
    <property type="entry name" value="Ig_3"/>
    <property type="match status" value="2"/>
</dbReference>
<feature type="transmembrane region" description="Helical" evidence="13">
    <location>
        <begin position="29"/>
        <end position="52"/>
    </location>
</feature>
<sequence>MSATDSKDQTGPGTGNFPKLPLHQINPSYTVRVVCCVFFIFLTEIFLAHYIYRLIKSEIREDYVGKSGFNNFFFNEIRSPNFREEIRRILKDFDVGQQNHTLSSLRQKRSVKHRLQYNYLEAQAEEPQVEFFNPKMRGSLEEKDEEIMRKTGNKGAAPGGDSWIWVTSSSRIPEKALEGYCQKVQEFCPKISGPQGPPGPKGDNGQPGMRGFPGIPGDMGNRGLQGQKGDTGIKGNSGLRGPRGDKGDRGRDGNNGTPGLPGEKGEQGRPGLDGRDGLPGEPGLYGRPGRNGYDGAPGKDGVPGRDGNDGINGMKGERGAPGPMGPPGQRGLTGPRGRPGKPGTHGTPGIPGITAWKIMDKLNASRFLIPPSIAGSHSGPMGPYIVREGDHVRLPCSVTGVPTPHVTWQRMDNRAINRGAWQDLQVTGPALNLTQINRDHMGTYMCIADNGVPPQANQTFLVEVHFPPLIRISNQLVGVANGSAAVLECETEAFPEPLRYWERSDGSLLENGDKYRIDNTLERNGYRSTMQLNITRVTQSDLNYRYYCISKNELQTTRGEFKMNEIDPKIPQSSRIYVERGKETVFGVLPPDKVSLEDLCGPPIQCPECDKDPEPIKCPPTPSGVSLVDLISRWEVKPFNENVTYEGYPNRSKDCVLYAVGKPVYLRSSVETYGCWMRDATIPNDKEPQIWLTKESEPTVLYQYKNKTLYRRDIPEKKYQLDHPFDGNNQVIYNGSFFYNVKDTRRIIKFHLQNQSTVSLDLPSGNRTSKLYSDQHNTVDFCTDDNGLWVIFAVPDSNNTAVMKVNIDTMKAQYIWNISLDHHKVGEMFIVCGVLYAVDSVTDRNSKIRFAFDLYKNNLLDVNLAFTNPFRKTTMLGYNARNQELYSWDKGNQLTYPVRYHDIGYNVTSKEEKPESADGR</sequence>
<feature type="region of interest" description="Disordered" evidence="12">
    <location>
        <begin position="189"/>
        <end position="352"/>
    </location>
</feature>
<dbReference type="AlphaFoldDB" id="A0A9P0DVZ1"/>
<dbReference type="InterPro" id="IPR003598">
    <property type="entry name" value="Ig_sub2"/>
</dbReference>
<keyword evidence="6" id="KW-0677">Repeat</keyword>
<evidence type="ECO:0000256" key="6">
    <source>
        <dbReference type="ARBA" id="ARBA00022737"/>
    </source>
</evidence>
<evidence type="ECO:0000256" key="4">
    <source>
        <dbReference type="ARBA" id="ARBA00022525"/>
    </source>
</evidence>
<dbReference type="GO" id="GO:0007165">
    <property type="term" value="P:signal transduction"/>
    <property type="evidence" value="ECO:0007669"/>
    <property type="project" value="TreeGrafter"/>
</dbReference>
<dbReference type="InterPro" id="IPR003599">
    <property type="entry name" value="Ig_sub"/>
</dbReference>
<keyword evidence="5" id="KW-0732">Signal</keyword>
<evidence type="ECO:0008006" key="18">
    <source>
        <dbReference type="Google" id="ProtNLM"/>
    </source>
</evidence>
<feature type="compositionally biased region" description="Basic and acidic residues" evidence="12">
    <location>
        <begin position="263"/>
        <end position="278"/>
    </location>
</feature>
<evidence type="ECO:0000259" key="14">
    <source>
        <dbReference type="PROSITE" id="PS50835"/>
    </source>
</evidence>
<keyword evidence="4" id="KW-0964">Secreted</keyword>
<keyword evidence="9" id="KW-0325">Glycoprotein</keyword>
<name>A0A9P0DVZ1_PHACE</name>
<dbReference type="PROSITE" id="PS51132">
    <property type="entry name" value="OLF"/>
    <property type="match status" value="1"/>
</dbReference>
<feature type="domain" description="Ig-like" evidence="14">
    <location>
        <begin position="371"/>
        <end position="462"/>
    </location>
</feature>
<dbReference type="SUPFAM" id="SSF48726">
    <property type="entry name" value="Immunoglobulin"/>
    <property type="match status" value="2"/>
</dbReference>
<dbReference type="InterPro" id="IPR050605">
    <property type="entry name" value="Olfactomedin-like_domain"/>
</dbReference>
<comment type="caution">
    <text evidence="11">Lacks conserved residue(s) required for the propagation of feature annotation.</text>
</comment>
<evidence type="ECO:0000256" key="9">
    <source>
        <dbReference type="ARBA" id="ARBA00023180"/>
    </source>
</evidence>
<dbReference type="InterPro" id="IPR008160">
    <property type="entry name" value="Collagen"/>
</dbReference>
<dbReference type="PROSITE" id="PS50835">
    <property type="entry name" value="IG_LIKE"/>
    <property type="match status" value="2"/>
</dbReference>
<keyword evidence="3" id="KW-1003">Cell membrane</keyword>
<dbReference type="SMART" id="SM00409">
    <property type="entry name" value="IG"/>
    <property type="match status" value="2"/>
</dbReference>
<dbReference type="Proteomes" id="UP001153737">
    <property type="component" value="Chromosome 5"/>
</dbReference>
<dbReference type="Pfam" id="PF02191">
    <property type="entry name" value="OLF"/>
    <property type="match status" value="1"/>
</dbReference>
<evidence type="ECO:0000256" key="2">
    <source>
        <dbReference type="ARBA" id="ARBA00004613"/>
    </source>
</evidence>
<keyword evidence="10" id="KW-0393">Immunoglobulin domain</keyword>
<keyword evidence="7 13" id="KW-0472">Membrane</keyword>
<evidence type="ECO:0000256" key="3">
    <source>
        <dbReference type="ARBA" id="ARBA00022475"/>
    </source>
</evidence>
<dbReference type="InterPro" id="IPR007110">
    <property type="entry name" value="Ig-like_dom"/>
</dbReference>
<evidence type="ECO:0000256" key="13">
    <source>
        <dbReference type="SAM" id="Phobius"/>
    </source>
</evidence>
<keyword evidence="13" id="KW-0812">Transmembrane</keyword>
<feature type="compositionally biased region" description="Low complexity" evidence="12">
    <location>
        <begin position="327"/>
        <end position="352"/>
    </location>
</feature>
<reference evidence="16" key="1">
    <citation type="submission" date="2022-01" db="EMBL/GenBank/DDBJ databases">
        <authorList>
            <person name="King R."/>
        </authorList>
    </citation>
    <scope>NUCLEOTIDE SEQUENCE</scope>
</reference>
<protein>
    <recommendedName>
        <fullName evidence="18">Colmedin</fullName>
    </recommendedName>
</protein>
<dbReference type="SMART" id="SM00408">
    <property type="entry name" value="IGc2"/>
    <property type="match status" value="2"/>
</dbReference>
<evidence type="ECO:0000256" key="5">
    <source>
        <dbReference type="ARBA" id="ARBA00022729"/>
    </source>
</evidence>
<reference evidence="16" key="2">
    <citation type="submission" date="2022-10" db="EMBL/GenBank/DDBJ databases">
        <authorList>
            <consortium name="ENA_rothamsted_submissions"/>
            <consortium name="culmorum"/>
            <person name="King R."/>
        </authorList>
    </citation>
    <scope>NUCLEOTIDE SEQUENCE</scope>
</reference>
<dbReference type="InterPro" id="IPR036179">
    <property type="entry name" value="Ig-like_dom_sf"/>
</dbReference>
<dbReference type="EMBL" id="OU896711">
    <property type="protein sequence ID" value="CAH1169822.1"/>
    <property type="molecule type" value="Genomic_DNA"/>
</dbReference>